<reference evidence="2" key="1">
    <citation type="submission" date="2017-02" db="UniProtKB">
        <authorList>
            <consortium name="WormBaseParasite"/>
        </authorList>
    </citation>
    <scope>IDENTIFICATION</scope>
</reference>
<protein>
    <submittedName>
        <fullName evidence="2">Pecanex-like protein</fullName>
    </submittedName>
</protein>
<dbReference type="AlphaFoldDB" id="A0A0M3JP88"/>
<keyword evidence="1" id="KW-0472">Membrane</keyword>
<accession>A0A0M3JP88</accession>
<evidence type="ECO:0000256" key="1">
    <source>
        <dbReference type="SAM" id="Phobius"/>
    </source>
</evidence>
<feature type="transmembrane region" description="Helical" evidence="1">
    <location>
        <begin position="6"/>
        <end position="27"/>
    </location>
</feature>
<organism evidence="2">
    <name type="scientific">Anisakis simplex</name>
    <name type="common">Herring worm</name>
    <dbReference type="NCBI Taxonomy" id="6269"/>
    <lineage>
        <taxon>Eukaryota</taxon>
        <taxon>Metazoa</taxon>
        <taxon>Ecdysozoa</taxon>
        <taxon>Nematoda</taxon>
        <taxon>Chromadorea</taxon>
        <taxon>Rhabditida</taxon>
        <taxon>Spirurina</taxon>
        <taxon>Ascaridomorpha</taxon>
        <taxon>Ascaridoidea</taxon>
        <taxon>Anisakidae</taxon>
        <taxon>Anisakis</taxon>
        <taxon>Anisakis simplex complex</taxon>
    </lineage>
</organism>
<dbReference type="WBParaSite" id="ASIM_0000948101-mRNA-1">
    <property type="protein sequence ID" value="ASIM_0000948101-mRNA-1"/>
    <property type="gene ID" value="ASIM_0000948101"/>
</dbReference>
<sequence length="107" mass="12564">LSTKRMLTAIICLMLLIVIILLNICILKYPGSCFRKQRDGISQVEMTDSAQRVYSTQPIIRSDKRHRHSRDRTSTVSQDNCASSLPFLQYNLRESYLRLTDRRHMYI</sequence>
<evidence type="ECO:0000313" key="2">
    <source>
        <dbReference type="WBParaSite" id="ASIM_0000948101-mRNA-1"/>
    </source>
</evidence>
<proteinExistence type="predicted"/>
<name>A0A0M3JP88_ANISI</name>
<keyword evidence="1" id="KW-0812">Transmembrane</keyword>
<keyword evidence="1" id="KW-1133">Transmembrane helix</keyword>